<gene>
    <name evidence="5" type="ORF">IE077_000009</name>
</gene>
<reference evidence="5 6" key="1">
    <citation type="journal article" date="2020" name="bioRxiv">
        <title>Metabolic contributions of an alphaproteobacterial endosymbiont in the apicomplexan Cardiosporidium cionae.</title>
        <authorList>
            <person name="Hunter E.S."/>
            <person name="Paight C.J."/>
            <person name="Lane C.E."/>
        </authorList>
    </citation>
    <scope>NUCLEOTIDE SEQUENCE [LARGE SCALE GENOMIC DNA]</scope>
    <source>
        <strain evidence="5">ESH_2018</strain>
    </source>
</reference>
<dbReference type="InterPro" id="IPR000330">
    <property type="entry name" value="SNF2_N"/>
</dbReference>
<sequence>MPVNTTLTNAKTHPRKTVHAADNASPTAISTHGSLLSPITSPKNSSSLAPRISPKNTSSLAPLTSPNNSSSLAPRISPKNSSSVTPISFKNSDTSVSTYGTENIDFHSRDFIPYTDKPTFIHGQYLYDYQLEGINWIRYSWHRRTSVILADEMGLGKTIQLITFLATLWNDLAVQGPFLVIAPLATLEDVWVQEFKKWAPFMNVVCYSANPVSRELCRFYDFFYNLPKPYSKEKVKNINQHFRQAAQYQFDQPFPRPRLAKYVQGRYPKFDVLLTSYEVFRRDCLHLSQLHWQCIVVDEGHRLKNWSSELKRVLSTLTAEHRILLTGTPLQNNIDELYSLLNFLHPEKFVSTEKCDFNIMGEEDNFIEALKAKLQPHILRRTKND</sequence>
<feature type="domain" description="Helicase ATP-binding" evidence="4">
    <location>
        <begin position="138"/>
        <end position="347"/>
    </location>
</feature>
<evidence type="ECO:0000259" key="4">
    <source>
        <dbReference type="PROSITE" id="PS51192"/>
    </source>
</evidence>
<dbReference type="PANTHER" id="PTHR45623">
    <property type="entry name" value="CHROMODOMAIN-HELICASE-DNA-BINDING PROTEIN 3-RELATED-RELATED"/>
    <property type="match status" value="1"/>
</dbReference>
<evidence type="ECO:0000313" key="5">
    <source>
        <dbReference type="EMBL" id="KAF8817701.1"/>
    </source>
</evidence>
<dbReference type="InterPro" id="IPR014001">
    <property type="entry name" value="Helicase_ATP-bd"/>
</dbReference>
<name>A0ABQ7J4K1_9APIC</name>
<comment type="caution">
    <text evidence="5">The sequence shown here is derived from an EMBL/GenBank/DDBJ whole genome shotgun (WGS) entry which is preliminary data.</text>
</comment>
<organism evidence="5 6">
    <name type="scientific">Cardiosporidium cionae</name>
    <dbReference type="NCBI Taxonomy" id="476202"/>
    <lineage>
        <taxon>Eukaryota</taxon>
        <taxon>Sar</taxon>
        <taxon>Alveolata</taxon>
        <taxon>Apicomplexa</taxon>
        <taxon>Aconoidasida</taxon>
        <taxon>Nephromycida</taxon>
        <taxon>Cardiosporidium</taxon>
    </lineage>
</organism>
<feature type="compositionally biased region" description="Polar residues" evidence="3">
    <location>
        <begin position="1"/>
        <end position="11"/>
    </location>
</feature>
<dbReference type="Proteomes" id="UP000823046">
    <property type="component" value="Unassembled WGS sequence"/>
</dbReference>
<proteinExistence type="predicted"/>
<keyword evidence="6" id="KW-1185">Reference proteome</keyword>
<accession>A0ABQ7J4K1</accession>
<evidence type="ECO:0000256" key="1">
    <source>
        <dbReference type="ARBA" id="ARBA00004123"/>
    </source>
</evidence>
<dbReference type="Gene3D" id="3.40.50.10810">
    <property type="entry name" value="Tandem AAA-ATPase domain"/>
    <property type="match status" value="1"/>
</dbReference>
<feature type="region of interest" description="Disordered" evidence="3">
    <location>
        <begin position="1"/>
        <end position="87"/>
    </location>
</feature>
<dbReference type="SMART" id="SM00487">
    <property type="entry name" value="DEXDc"/>
    <property type="match status" value="1"/>
</dbReference>
<dbReference type="InterPro" id="IPR038718">
    <property type="entry name" value="SNF2-like_sf"/>
</dbReference>
<dbReference type="PROSITE" id="PS51192">
    <property type="entry name" value="HELICASE_ATP_BIND_1"/>
    <property type="match status" value="1"/>
</dbReference>
<feature type="non-terminal residue" evidence="5">
    <location>
        <position position="385"/>
    </location>
</feature>
<dbReference type="Pfam" id="PF00176">
    <property type="entry name" value="SNF2-rel_dom"/>
    <property type="match status" value="1"/>
</dbReference>
<dbReference type="InterPro" id="IPR027417">
    <property type="entry name" value="P-loop_NTPase"/>
</dbReference>
<evidence type="ECO:0000256" key="3">
    <source>
        <dbReference type="SAM" id="MobiDB-lite"/>
    </source>
</evidence>
<evidence type="ECO:0000313" key="6">
    <source>
        <dbReference type="Proteomes" id="UP000823046"/>
    </source>
</evidence>
<protein>
    <submittedName>
        <fullName evidence="5">Chromodomain-helicase-Dna-binding protein 3</fullName>
    </submittedName>
</protein>
<comment type="subcellular location">
    <subcellularLocation>
        <location evidence="1">Nucleus</location>
    </subcellularLocation>
</comment>
<keyword evidence="2" id="KW-0539">Nucleus</keyword>
<feature type="compositionally biased region" description="Polar residues" evidence="3">
    <location>
        <begin position="24"/>
        <end position="87"/>
    </location>
</feature>
<evidence type="ECO:0000256" key="2">
    <source>
        <dbReference type="ARBA" id="ARBA00023242"/>
    </source>
</evidence>
<dbReference type="EMBL" id="JADAQX010001919">
    <property type="protein sequence ID" value="KAF8817701.1"/>
    <property type="molecule type" value="Genomic_DNA"/>
</dbReference>
<dbReference type="SUPFAM" id="SSF52540">
    <property type="entry name" value="P-loop containing nucleoside triphosphate hydrolases"/>
    <property type="match status" value="1"/>
</dbReference>